<gene>
    <name evidence="1" type="ORF">MOMUL_06540</name>
</gene>
<dbReference type="OrthoDB" id="1808039at2"/>
<proteinExistence type="predicted"/>
<protein>
    <recommendedName>
        <fullName evidence="3">Transcriptional regulator</fullName>
    </recommendedName>
</protein>
<evidence type="ECO:0008006" key="3">
    <source>
        <dbReference type="Google" id="ProtNLM"/>
    </source>
</evidence>
<name>A0A151B233_9FIRM</name>
<comment type="caution">
    <text evidence="1">The sequence shown here is derived from an EMBL/GenBank/DDBJ whole genome shotgun (WGS) entry which is preliminary data.</text>
</comment>
<dbReference type="Proteomes" id="UP000075670">
    <property type="component" value="Unassembled WGS sequence"/>
</dbReference>
<keyword evidence="2" id="KW-1185">Reference proteome</keyword>
<dbReference type="PATRIC" id="fig|1122241.3.peg.688"/>
<organism evidence="1 2">
    <name type="scientific">Moorella mulderi DSM 14980</name>
    <dbReference type="NCBI Taxonomy" id="1122241"/>
    <lineage>
        <taxon>Bacteria</taxon>
        <taxon>Bacillati</taxon>
        <taxon>Bacillota</taxon>
        <taxon>Clostridia</taxon>
        <taxon>Neomoorellales</taxon>
        <taxon>Neomoorellaceae</taxon>
        <taxon>Neomoorella</taxon>
    </lineage>
</organism>
<dbReference type="RefSeq" id="WP_062281355.1">
    <property type="nucleotide sequence ID" value="NZ_LTBC01000001.1"/>
</dbReference>
<evidence type="ECO:0000313" key="1">
    <source>
        <dbReference type="EMBL" id="KYH33936.1"/>
    </source>
</evidence>
<dbReference type="AlphaFoldDB" id="A0A151B233"/>
<dbReference type="EMBL" id="LTBC01000001">
    <property type="protein sequence ID" value="KYH33936.1"/>
    <property type="molecule type" value="Genomic_DNA"/>
</dbReference>
<accession>A0A151B233</accession>
<sequence length="186" mass="21211">MDLIRIGDKLISRRKINSILERIFELRCQGFSQQETARQVGVDRSFVSRLETLGEVRRGRRIAVVGFPVANKAELENMLRQEGVEYILLLTDAERWDFVRQKSGLELLNQLMEIVARVRDYDVVIIIGSDYRIKVSEALLGREVVGVEIGSSPIKGDREVDVEGLRALVRQLGKDTGKDKEGWDKK</sequence>
<reference evidence="1 2" key="1">
    <citation type="submission" date="2016-02" db="EMBL/GenBank/DDBJ databases">
        <title>Genome sequence of Moorella mulderi DSM 14980.</title>
        <authorList>
            <person name="Poehlein A."/>
            <person name="Daniel R."/>
        </authorList>
    </citation>
    <scope>NUCLEOTIDE SEQUENCE [LARGE SCALE GENOMIC DNA]</scope>
    <source>
        <strain evidence="1 2">DSM 14980</strain>
    </source>
</reference>
<evidence type="ECO:0000313" key="2">
    <source>
        <dbReference type="Proteomes" id="UP000075670"/>
    </source>
</evidence>